<dbReference type="InterPro" id="IPR013813">
    <property type="entry name" value="Endoribo_LPSP/chorism_mut-like"/>
</dbReference>
<sequence length="156" mass="16650">MSQTIEQRLKELGITLPNASAPAANYVPYVITGNLVFLSGQLCIWNGERRYPGKVGAEVSVEDAIDAARICGLNLITWLKDAAGGDLDRVARCVRLGGFVNSASDFSDQPKVVNGCSNLMVDVFGDRGKHARAAVGVNVLPFNLAVEVDAVFELKA</sequence>
<reference evidence="2" key="2">
    <citation type="submission" date="2020-09" db="EMBL/GenBank/DDBJ databases">
        <authorList>
            <person name="Sun Q."/>
            <person name="Zhou Y."/>
        </authorList>
    </citation>
    <scope>NUCLEOTIDE SEQUENCE</scope>
    <source>
        <strain evidence="2">CGMCC 1.15725</strain>
    </source>
</reference>
<dbReference type="AlphaFoldDB" id="A0A8J2YT73"/>
<gene>
    <name evidence="2" type="ORF">GCM10011611_24630</name>
</gene>
<feature type="domain" description="Endoribonuclease L-PSP/chorismate mutase-like" evidence="1">
    <location>
        <begin position="6"/>
        <end position="146"/>
    </location>
</feature>
<reference evidence="2" key="1">
    <citation type="journal article" date="2014" name="Int. J. Syst. Evol. Microbiol.">
        <title>Complete genome sequence of Corynebacterium casei LMG S-19264T (=DSM 44701T), isolated from a smear-ripened cheese.</title>
        <authorList>
            <consortium name="US DOE Joint Genome Institute (JGI-PGF)"/>
            <person name="Walter F."/>
            <person name="Albersmeier A."/>
            <person name="Kalinowski J."/>
            <person name="Ruckert C."/>
        </authorList>
    </citation>
    <scope>NUCLEOTIDE SEQUENCE</scope>
    <source>
        <strain evidence="2">CGMCC 1.15725</strain>
    </source>
</reference>
<proteinExistence type="predicted"/>
<evidence type="ECO:0000313" key="3">
    <source>
        <dbReference type="Proteomes" id="UP000646365"/>
    </source>
</evidence>
<dbReference type="PANTHER" id="PTHR43760:SF1">
    <property type="entry name" value="ENDORIBONUCLEASE L-PSP_CHORISMATE MUTASE-LIKE DOMAIN-CONTAINING PROTEIN"/>
    <property type="match status" value="1"/>
</dbReference>
<name>A0A8J2YT73_9PROT</name>
<dbReference type="PANTHER" id="PTHR43760">
    <property type="entry name" value="ENDORIBONUCLEASE-RELATED"/>
    <property type="match status" value="1"/>
</dbReference>
<dbReference type="Pfam" id="PF14588">
    <property type="entry name" value="YjgF_endoribonc"/>
    <property type="match status" value="1"/>
</dbReference>
<evidence type="ECO:0000259" key="1">
    <source>
        <dbReference type="Pfam" id="PF14588"/>
    </source>
</evidence>
<dbReference type="SUPFAM" id="SSF55298">
    <property type="entry name" value="YjgF-like"/>
    <property type="match status" value="1"/>
</dbReference>
<dbReference type="Proteomes" id="UP000646365">
    <property type="component" value="Unassembled WGS sequence"/>
</dbReference>
<dbReference type="Gene3D" id="3.30.1330.40">
    <property type="entry name" value="RutC-like"/>
    <property type="match status" value="1"/>
</dbReference>
<protein>
    <recommendedName>
        <fullName evidence="1">Endoribonuclease L-PSP/chorismate mutase-like domain-containing protein</fullName>
    </recommendedName>
</protein>
<keyword evidence="3" id="KW-1185">Reference proteome</keyword>
<comment type="caution">
    <text evidence="2">The sequence shown here is derived from an EMBL/GenBank/DDBJ whole genome shotgun (WGS) entry which is preliminary data.</text>
</comment>
<dbReference type="EMBL" id="BMJQ01000005">
    <property type="protein sequence ID" value="GGF17845.1"/>
    <property type="molecule type" value="Genomic_DNA"/>
</dbReference>
<dbReference type="InterPro" id="IPR035959">
    <property type="entry name" value="RutC-like_sf"/>
</dbReference>
<organism evidence="2 3">
    <name type="scientific">Aliidongia dinghuensis</name>
    <dbReference type="NCBI Taxonomy" id="1867774"/>
    <lineage>
        <taxon>Bacteria</taxon>
        <taxon>Pseudomonadati</taxon>
        <taxon>Pseudomonadota</taxon>
        <taxon>Alphaproteobacteria</taxon>
        <taxon>Rhodospirillales</taxon>
        <taxon>Dongiaceae</taxon>
        <taxon>Aliidongia</taxon>
    </lineage>
</organism>
<accession>A0A8J2YT73</accession>
<evidence type="ECO:0000313" key="2">
    <source>
        <dbReference type="EMBL" id="GGF17845.1"/>
    </source>
</evidence>
<dbReference type="CDD" id="cd02199">
    <property type="entry name" value="YjgF_YER057c_UK114_like_1"/>
    <property type="match status" value="1"/>
</dbReference>
<dbReference type="RefSeq" id="WP_189046037.1">
    <property type="nucleotide sequence ID" value="NZ_BMJQ01000005.1"/>
</dbReference>